<feature type="transmembrane region" description="Helical" evidence="10">
    <location>
        <begin position="373"/>
        <end position="395"/>
    </location>
</feature>
<evidence type="ECO:0000256" key="7">
    <source>
        <dbReference type="ARBA" id="ARBA00022989"/>
    </source>
</evidence>
<dbReference type="InterPro" id="IPR029044">
    <property type="entry name" value="Nucleotide-diphossugar_trans"/>
</dbReference>
<comment type="similarity">
    <text evidence="2 10">Belongs to the glycosyltransferase 2 family.</text>
</comment>
<dbReference type="NCBIfam" id="TIGR03937">
    <property type="entry name" value="PgaC_IcaA"/>
    <property type="match status" value="1"/>
</dbReference>
<feature type="transmembrane region" description="Helical" evidence="10">
    <location>
        <begin position="6"/>
        <end position="33"/>
    </location>
</feature>
<feature type="transmembrane region" description="Helical" evidence="10">
    <location>
        <begin position="342"/>
        <end position="361"/>
    </location>
</feature>
<comment type="subcellular location">
    <subcellularLocation>
        <location evidence="1 10">Cell membrane</location>
        <topology evidence="1 10">Multi-pass membrane protein</topology>
    </subcellularLocation>
</comment>
<dbReference type="OrthoDB" id="276604at2"/>
<dbReference type="Proteomes" id="UP000295293">
    <property type="component" value="Unassembled WGS sequence"/>
</dbReference>
<keyword evidence="7 10" id="KW-1133">Transmembrane helix</keyword>
<evidence type="ECO:0000256" key="5">
    <source>
        <dbReference type="ARBA" id="ARBA00022679"/>
    </source>
</evidence>
<name>A0A4R6Z096_9GAMM</name>
<feature type="transmembrane region" description="Helical" evidence="10">
    <location>
        <begin position="300"/>
        <end position="322"/>
    </location>
</feature>
<evidence type="ECO:0000313" key="11">
    <source>
        <dbReference type="EMBL" id="TDR44912.1"/>
    </source>
</evidence>
<evidence type="ECO:0000256" key="8">
    <source>
        <dbReference type="ARBA" id="ARBA00023136"/>
    </source>
</evidence>
<keyword evidence="4 10" id="KW-0328">Glycosyltransferase</keyword>
<protein>
    <recommendedName>
        <fullName evidence="9 10">Poly-beta-1,6-N-acetyl-D-glucosamine synthase</fullName>
        <shortName evidence="10">Poly-beta-1,6-GlcNAc synthase</shortName>
        <ecNumber evidence="10">2.4.1.-</ecNumber>
    </recommendedName>
</protein>
<dbReference type="RefSeq" id="WP_133818428.1">
    <property type="nucleotide sequence ID" value="NZ_SNZH01000005.1"/>
</dbReference>
<dbReference type="GO" id="GO:0043708">
    <property type="term" value="P:cell adhesion involved in biofilm formation"/>
    <property type="evidence" value="ECO:0007669"/>
    <property type="project" value="InterPro"/>
</dbReference>
<dbReference type="EMBL" id="SNZH01000005">
    <property type="protein sequence ID" value="TDR44912.1"/>
    <property type="molecule type" value="Genomic_DNA"/>
</dbReference>
<reference evidence="11 12" key="1">
    <citation type="submission" date="2019-03" db="EMBL/GenBank/DDBJ databases">
        <title>Genomic Encyclopedia of Type Strains, Phase IV (KMG-IV): sequencing the most valuable type-strain genomes for metagenomic binning, comparative biology and taxonomic classification.</title>
        <authorList>
            <person name="Goeker M."/>
        </authorList>
    </citation>
    <scope>NUCLEOTIDE SEQUENCE [LARGE SCALE GENOMIC DNA]</scope>
    <source>
        <strain evidence="11 12">DSM 21667</strain>
    </source>
</reference>
<proteinExistence type="inferred from homology"/>
<dbReference type="Gene3D" id="3.90.550.10">
    <property type="entry name" value="Spore Coat Polysaccharide Biosynthesis Protein SpsA, Chain A"/>
    <property type="match status" value="1"/>
</dbReference>
<dbReference type="GO" id="GO:0005886">
    <property type="term" value="C:plasma membrane"/>
    <property type="evidence" value="ECO:0007669"/>
    <property type="project" value="UniProtKB-SubCell"/>
</dbReference>
<dbReference type="CDD" id="cd06423">
    <property type="entry name" value="CESA_like"/>
    <property type="match status" value="1"/>
</dbReference>
<comment type="caution">
    <text evidence="11">The sequence shown here is derived from an EMBL/GenBank/DDBJ whole genome shotgun (WGS) entry which is preliminary data.</text>
</comment>
<keyword evidence="8 10" id="KW-0472">Membrane</keyword>
<keyword evidence="12" id="KW-1185">Reference proteome</keyword>
<keyword evidence="5 10" id="KW-0808">Transferase</keyword>
<dbReference type="Pfam" id="PF13641">
    <property type="entry name" value="Glyco_tranf_2_3"/>
    <property type="match status" value="1"/>
</dbReference>
<dbReference type="EC" id="2.4.1.-" evidence="10"/>
<evidence type="ECO:0000256" key="10">
    <source>
        <dbReference type="RuleBase" id="RU364028"/>
    </source>
</evidence>
<dbReference type="PANTHER" id="PTHR43630:SF1">
    <property type="entry name" value="POLY-BETA-1,6-N-ACETYL-D-GLUCOSAMINE SYNTHASE"/>
    <property type="match status" value="1"/>
</dbReference>
<evidence type="ECO:0000313" key="12">
    <source>
        <dbReference type="Proteomes" id="UP000295293"/>
    </source>
</evidence>
<dbReference type="AlphaFoldDB" id="A0A4R6Z096"/>
<evidence type="ECO:0000256" key="6">
    <source>
        <dbReference type="ARBA" id="ARBA00022692"/>
    </source>
</evidence>
<accession>A0A4R6Z096</accession>
<evidence type="ECO:0000256" key="1">
    <source>
        <dbReference type="ARBA" id="ARBA00004651"/>
    </source>
</evidence>
<dbReference type="SUPFAM" id="SSF53448">
    <property type="entry name" value="Nucleotide-diphospho-sugar transferases"/>
    <property type="match status" value="1"/>
</dbReference>
<dbReference type="PANTHER" id="PTHR43630">
    <property type="entry name" value="POLY-BETA-1,6-N-ACETYL-D-GLUCOSAMINE SYNTHASE"/>
    <property type="match status" value="1"/>
</dbReference>
<evidence type="ECO:0000256" key="4">
    <source>
        <dbReference type="ARBA" id="ARBA00022676"/>
    </source>
</evidence>
<dbReference type="InterPro" id="IPR023853">
    <property type="entry name" value="PGA_PgaC/IcaA"/>
</dbReference>
<dbReference type="GO" id="GO:0008375">
    <property type="term" value="F:acetylglucosaminyltransferase activity"/>
    <property type="evidence" value="ECO:0007669"/>
    <property type="project" value="UniProtKB-UniRule"/>
</dbReference>
<evidence type="ECO:0000256" key="3">
    <source>
        <dbReference type="ARBA" id="ARBA00022475"/>
    </source>
</evidence>
<evidence type="ECO:0000256" key="2">
    <source>
        <dbReference type="ARBA" id="ARBA00006739"/>
    </source>
</evidence>
<organism evidence="11 12">
    <name type="scientific">Tahibacter aquaticus</name>
    <dbReference type="NCBI Taxonomy" id="520092"/>
    <lineage>
        <taxon>Bacteria</taxon>
        <taxon>Pseudomonadati</taxon>
        <taxon>Pseudomonadota</taxon>
        <taxon>Gammaproteobacteria</taxon>
        <taxon>Lysobacterales</taxon>
        <taxon>Rhodanobacteraceae</taxon>
        <taxon>Tahibacter</taxon>
    </lineage>
</organism>
<evidence type="ECO:0000256" key="9">
    <source>
        <dbReference type="NCBIfam" id="TIGR03937"/>
    </source>
</evidence>
<keyword evidence="3 10" id="KW-1003">Cell membrane</keyword>
<sequence length="417" mass="47922">MDYSVIGVLLGFAFFYPLLMSFVWISGGIIYFLRWERSQPRRDQPPELAEYPLVSLIVPCHNEGENVRETIRFLAAQDYPNIEIIAVNDGSRDDTGAQLDALLGLYPNLRVIHFAANQGKSMGLRMAALASNAEYLLCIDGDALLDKYATRWMMHHLLTRPRVGAVTGNPRIRNRSTLLGKLQVGEFSSIIGLIKRAQRAYGRVFCVSGVIGCFRKTALHRAGYWSTDMITEDIDLTWRLQLDHWSVMYEPNAMCWILMPETLKGLWRQRLRWAQGGVEVILRYAWPLLRSWRTRRMWPVFGEYVLSLLWAYVMAGLMLLWLLGQLVALPPQWTIPSLLPQWHGVILGATCLCQFALSMAIDRRYENGVGRNFYWMVWYPIAYWLLSMLTSVFALPKALAKKRGTRAVWVSPDRGIR</sequence>
<gene>
    <name evidence="11" type="ORF">DFR29_10595</name>
</gene>
<keyword evidence="6 10" id="KW-0812">Transmembrane</keyword>